<keyword evidence="2" id="KW-1003">Cell membrane</keyword>
<keyword evidence="4 6" id="KW-1133">Transmembrane helix</keyword>
<evidence type="ECO:0000256" key="4">
    <source>
        <dbReference type="ARBA" id="ARBA00022989"/>
    </source>
</evidence>
<name>A0A562URM2_9ACTN</name>
<evidence type="ECO:0000259" key="7">
    <source>
        <dbReference type="Pfam" id="PF13190"/>
    </source>
</evidence>
<protein>
    <submittedName>
        <fullName evidence="8">Cobalt/nickel transport protein</fullName>
    </submittedName>
</protein>
<gene>
    <name evidence="8" type="ORF">LX16_4482</name>
</gene>
<organism evidence="8 9">
    <name type="scientific">Stackebrandtia albiflava</name>
    <dbReference type="NCBI Taxonomy" id="406432"/>
    <lineage>
        <taxon>Bacteria</taxon>
        <taxon>Bacillati</taxon>
        <taxon>Actinomycetota</taxon>
        <taxon>Actinomycetes</taxon>
        <taxon>Glycomycetales</taxon>
        <taxon>Glycomycetaceae</taxon>
        <taxon>Stackebrandtia</taxon>
    </lineage>
</organism>
<evidence type="ECO:0000256" key="2">
    <source>
        <dbReference type="ARBA" id="ARBA00022475"/>
    </source>
</evidence>
<comment type="caution">
    <text evidence="8">The sequence shown here is derived from an EMBL/GenBank/DDBJ whole genome shotgun (WGS) entry which is preliminary data.</text>
</comment>
<dbReference type="AlphaFoldDB" id="A0A562URM2"/>
<evidence type="ECO:0000256" key="5">
    <source>
        <dbReference type="ARBA" id="ARBA00023136"/>
    </source>
</evidence>
<dbReference type="EMBL" id="VLLL01000008">
    <property type="protein sequence ID" value="TWJ08257.1"/>
    <property type="molecule type" value="Genomic_DNA"/>
</dbReference>
<feature type="transmembrane region" description="Helical" evidence="6">
    <location>
        <begin position="80"/>
        <end position="102"/>
    </location>
</feature>
<keyword evidence="3 6" id="KW-0812">Transmembrane</keyword>
<dbReference type="RefSeq" id="WP_147142654.1">
    <property type="nucleotide sequence ID" value="NZ_BAABIJ010000004.1"/>
</dbReference>
<dbReference type="OrthoDB" id="4843785at2"/>
<evidence type="ECO:0000313" key="8">
    <source>
        <dbReference type="EMBL" id="TWJ08257.1"/>
    </source>
</evidence>
<evidence type="ECO:0000256" key="6">
    <source>
        <dbReference type="SAM" id="Phobius"/>
    </source>
</evidence>
<keyword evidence="5 6" id="KW-0472">Membrane</keyword>
<sequence>MRRTGGFVLTGLVVSLLLAAVVSHFASGAPDGLDTVTLRGCELDAAHEITGGECLARTADEHPVGGPFADYATTGIENGFLSTAVAGALGVLTVFVTGYVLFRSIRRRDTGTDR</sequence>
<evidence type="ECO:0000313" key="9">
    <source>
        <dbReference type="Proteomes" id="UP000321617"/>
    </source>
</evidence>
<dbReference type="GO" id="GO:0005886">
    <property type="term" value="C:plasma membrane"/>
    <property type="evidence" value="ECO:0007669"/>
    <property type="project" value="UniProtKB-SubCell"/>
</dbReference>
<keyword evidence="9" id="KW-1185">Reference proteome</keyword>
<accession>A0A562URM2</accession>
<feature type="domain" description="PDGLE" evidence="7">
    <location>
        <begin position="7"/>
        <end position="107"/>
    </location>
</feature>
<reference evidence="8 9" key="1">
    <citation type="journal article" date="2013" name="Stand. Genomic Sci.">
        <title>Genomic Encyclopedia of Type Strains, Phase I: The one thousand microbial genomes (KMG-I) project.</title>
        <authorList>
            <person name="Kyrpides N.C."/>
            <person name="Woyke T."/>
            <person name="Eisen J.A."/>
            <person name="Garrity G."/>
            <person name="Lilburn T.G."/>
            <person name="Beck B.J."/>
            <person name="Whitman W.B."/>
            <person name="Hugenholtz P."/>
            <person name="Klenk H.P."/>
        </authorList>
    </citation>
    <scope>NUCLEOTIDE SEQUENCE [LARGE SCALE GENOMIC DNA]</scope>
    <source>
        <strain evidence="8 9">DSM 45044</strain>
    </source>
</reference>
<comment type="subcellular location">
    <subcellularLocation>
        <location evidence="1">Cell membrane</location>
    </subcellularLocation>
</comment>
<dbReference type="InterPro" id="IPR025937">
    <property type="entry name" value="PDGLE_dom"/>
</dbReference>
<evidence type="ECO:0000256" key="3">
    <source>
        <dbReference type="ARBA" id="ARBA00022692"/>
    </source>
</evidence>
<proteinExistence type="predicted"/>
<dbReference type="Pfam" id="PF13190">
    <property type="entry name" value="PDGLE"/>
    <property type="match status" value="1"/>
</dbReference>
<dbReference type="Proteomes" id="UP000321617">
    <property type="component" value="Unassembled WGS sequence"/>
</dbReference>
<evidence type="ECO:0000256" key="1">
    <source>
        <dbReference type="ARBA" id="ARBA00004236"/>
    </source>
</evidence>